<dbReference type="PANTHER" id="PTHR43102:SF2">
    <property type="entry name" value="GAF DOMAIN-CONTAINING PROTEIN"/>
    <property type="match status" value="1"/>
</dbReference>
<organism evidence="3 4">
    <name type="scientific">Massilia glaciei</name>
    <dbReference type="NCBI Taxonomy" id="1524097"/>
    <lineage>
        <taxon>Bacteria</taxon>
        <taxon>Pseudomonadati</taxon>
        <taxon>Pseudomonadota</taxon>
        <taxon>Betaproteobacteria</taxon>
        <taxon>Burkholderiales</taxon>
        <taxon>Oxalobacteraceae</taxon>
        <taxon>Telluria group</taxon>
        <taxon>Massilia</taxon>
    </lineage>
</organism>
<reference evidence="3 4" key="1">
    <citation type="submission" date="2018-04" db="EMBL/GenBank/DDBJ databases">
        <title>Massilia violaceinigra sp. nov., a novel purple-pigmented bacterium isolated from Tianshan glacier, Xinjiang, China.</title>
        <authorList>
            <person name="Wang H."/>
        </authorList>
    </citation>
    <scope>NUCLEOTIDE SEQUENCE [LARGE SCALE GENOMIC DNA]</scope>
    <source>
        <strain evidence="3 4">B448-2</strain>
    </source>
</reference>
<protein>
    <submittedName>
        <fullName evidence="3">Helix-turn-helix domain-containing protein</fullName>
    </submittedName>
</protein>
<dbReference type="SUPFAM" id="SSF46955">
    <property type="entry name" value="Putative DNA-binding domain"/>
    <property type="match status" value="1"/>
</dbReference>
<evidence type="ECO:0000313" key="3">
    <source>
        <dbReference type="EMBL" id="PWF44050.1"/>
    </source>
</evidence>
<dbReference type="InterPro" id="IPR003018">
    <property type="entry name" value="GAF"/>
</dbReference>
<keyword evidence="4" id="KW-1185">Reference proteome</keyword>
<sequence>MTATTRRRPSAPDDPVFTTRDAAHHLGVSVSTAQLWMEQGTLASWKTPGGHRRCRLSEVERLQGIGAGKAARRPEGGLDAEYLSPAAPAYPVPQTEQRRLAALAHSGLVDSPPDHAFDRITWLAAQITGCPMALVSLLTTKRQWFKSRIGIAAAETPREHAFCSHAILGSDGLVVTDAREDSRFSANPLVLGEPHIRFYAGLPVSDPEGNRLGTLCVLDSRPRSLTVDQLRALRELTDIVTAEIARAK</sequence>
<evidence type="ECO:0000313" key="4">
    <source>
        <dbReference type="Proteomes" id="UP000241421"/>
    </source>
</evidence>
<accession>A0A2U2HGI9</accession>
<dbReference type="SUPFAM" id="SSF55781">
    <property type="entry name" value="GAF domain-like"/>
    <property type="match status" value="1"/>
</dbReference>
<name>A0A2U2HGI9_9BURK</name>
<dbReference type="Pfam" id="PF01590">
    <property type="entry name" value="GAF"/>
    <property type="match status" value="1"/>
</dbReference>
<dbReference type="AlphaFoldDB" id="A0A2U2HGI9"/>
<gene>
    <name evidence="3" type="ORF">C7C56_019855</name>
</gene>
<proteinExistence type="predicted"/>
<evidence type="ECO:0000259" key="2">
    <source>
        <dbReference type="Pfam" id="PF12728"/>
    </source>
</evidence>
<comment type="caution">
    <text evidence="3">The sequence shown here is derived from an EMBL/GenBank/DDBJ whole genome shotgun (WGS) entry which is preliminary data.</text>
</comment>
<dbReference type="Gene3D" id="3.30.450.40">
    <property type="match status" value="1"/>
</dbReference>
<dbReference type="InterPro" id="IPR009061">
    <property type="entry name" value="DNA-bd_dom_put_sf"/>
</dbReference>
<dbReference type="Gene3D" id="1.10.1660.10">
    <property type="match status" value="1"/>
</dbReference>
<feature type="domain" description="Helix-turn-helix" evidence="2">
    <location>
        <begin position="17"/>
        <end position="62"/>
    </location>
</feature>
<dbReference type="PANTHER" id="PTHR43102">
    <property type="entry name" value="SLR1143 PROTEIN"/>
    <property type="match status" value="1"/>
</dbReference>
<dbReference type="GO" id="GO:0003677">
    <property type="term" value="F:DNA binding"/>
    <property type="evidence" value="ECO:0007669"/>
    <property type="project" value="InterPro"/>
</dbReference>
<dbReference type="InterPro" id="IPR010093">
    <property type="entry name" value="SinI_DNA-bd"/>
</dbReference>
<dbReference type="InterPro" id="IPR041657">
    <property type="entry name" value="HTH_17"/>
</dbReference>
<dbReference type="NCBIfam" id="TIGR01764">
    <property type="entry name" value="excise"/>
    <property type="match status" value="1"/>
</dbReference>
<evidence type="ECO:0000259" key="1">
    <source>
        <dbReference type="Pfam" id="PF01590"/>
    </source>
</evidence>
<dbReference type="Pfam" id="PF12728">
    <property type="entry name" value="HTH_17"/>
    <property type="match status" value="1"/>
</dbReference>
<dbReference type="Proteomes" id="UP000241421">
    <property type="component" value="Unassembled WGS sequence"/>
</dbReference>
<feature type="domain" description="GAF" evidence="1">
    <location>
        <begin position="113"/>
        <end position="243"/>
    </location>
</feature>
<dbReference type="OrthoDB" id="5571399at2"/>
<dbReference type="InterPro" id="IPR029016">
    <property type="entry name" value="GAF-like_dom_sf"/>
</dbReference>
<dbReference type="CDD" id="cd04762">
    <property type="entry name" value="HTH_MerR-trunc"/>
    <property type="match status" value="1"/>
</dbReference>
<dbReference type="EMBL" id="PXWF02000271">
    <property type="protein sequence ID" value="PWF44050.1"/>
    <property type="molecule type" value="Genomic_DNA"/>
</dbReference>